<evidence type="ECO:0000313" key="3">
    <source>
        <dbReference type="EMBL" id="EED94030.1"/>
    </source>
</evidence>
<reference evidence="3 4" key="2">
    <citation type="journal article" date="2008" name="Nature">
        <title>The Phaeodactylum genome reveals the evolutionary history of diatom genomes.</title>
        <authorList>
            <person name="Bowler C."/>
            <person name="Allen A.E."/>
            <person name="Badger J.H."/>
            <person name="Grimwood J."/>
            <person name="Jabbari K."/>
            <person name="Kuo A."/>
            <person name="Maheswari U."/>
            <person name="Martens C."/>
            <person name="Maumus F."/>
            <person name="Otillar R.P."/>
            <person name="Rayko E."/>
            <person name="Salamov A."/>
            <person name="Vandepoele K."/>
            <person name="Beszteri B."/>
            <person name="Gruber A."/>
            <person name="Heijde M."/>
            <person name="Katinka M."/>
            <person name="Mock T."/>
            <person name="Valentin K."/>
            <person name="Verret F."/>
            <person name="Berges J.A."/>
            <person name="Brownlee C."/>
            <person name="Cadoret J.P."/>
            <person name="Chiovitti A."/>
            <person name="Choi C.J."/>
            <person name="Coesel S."/>
            <person name="De Martino A."/>
            <person name="Detter J.C."/>
            <person name="Durkin C."/>
            <person name="Falciatore A."/>
            <person name="Fournet J."/>
            <person name="Haruta M."/>
            <person name="Huysman M.J."/>
            <person name="Jenkins B.D."/>
            <person name="Jiroutova K."/>
            <person name="Jorgensen R.E."/>
            <person name="Joubert Y."/>
            <person name="Kaplan A."/>
            <person name="Kroger N."/>
            <person name="Kroth P.G."/>
            <person name="La Roche J."/>
            <person name="Lindquist E."/>
            <person name="Lommer M."/>
            <person name="Martin-Jezequel V."/>
            <person name="Lopez P.J."/>
            <person name="Lucas S."/>
            <person name="Mangogna M."/>
            <person name="McGinnis K."/>
            <person name="Medlin L.K."/>
            <person name="Montsant A."/>
            <person name="Oudot-Le Secq M.P."/>
            <person name="Napoli C."/>
            <person name="Obornik M."/>
            <person name="Parker M.S."/>
            <person name="Petit J.L."/>
            <person name="Porcel B.M."/>
            <person name="Poulsen N."/>
            <person name="Robison M."/>
            <person name="Rychlewski L."/>
            <person name="Rynearson T.A."/>
            <person name="Schmutz J."/>
            <person name="Shapiro H."/>
            <person name="Siaut M."/>
            <person name="Stanley M."/>
            <person name="Sussman M.R."/>
            <person name="Taylor A.R."/>
            <person name="Vardi A."/>
            <person name="von Dassow P."/>
            <person name="Vyverman W."/>
            <person name="Willis A."/>
            <person name="Wyrwicz L.S."/>
            <person name="Rokhsar D.S."/>
            <person name="Weissenbach J."/>
            <person name="Armbrust E.V."/>
            <person name="Green B.R."/>
            <person name="Van de Peer Y."/>
            <person name="Grigoriev I.V."/>
        </authorList>
    </citation>
    <scope>NUCLEOTIDE SEQUENCE [LARGE SCALE GENOMIC DNA]</scope>
    <source>
        <strain evidence="3 4">CCMP1335</strain>
    </source>
</reference>
<dbReference type="eggNOG" id="ENOG502QQBM">
    <property type="taxonomic scope" value="Eukaryota"/>
</dbReference>
<protein>
    <submittedName>
        <fullName evidence="3">Uncharacterized protein</fullName>
    </submittedName>
</protein>
<feature type="compositionally biased region" description="Polar residues" evidence="1">
    <location>
        <begin position="22"/>
        <end position="32"/>
    </location>
</feature>
<dbReference type="KEGG" id="tps:THAPSDRAFT_22017"/>
<evidence type="ECO:0000256" key="2">
    <source>
        <dbReference type="SAM" id="SignalP"/>
    </source>
</evidence>
<dbReference type="PANTHER" id="PTHR35757">
    <property type="entry name" value="THERMOSOME SUBUNIT GAMMA"/>
    <property type="match status" value="1"/>
</dbReference>
<feature type="chain" id="PRO_5012474760" evidence="2">
    <location>
        <begin position="16"/>
        <end position="571"/>
    </location>
</feature>
<feature type="region of interest" description="Disordered" evidence="1">
    <location>
        <begin position="164"/>
        <end position="185"/>
    </location>
</feature>
<feature type="region of interest" description="Disordered" evidence="1">
    <location>
        <begin position="22"/>
        <end position="71"/>
    </location>
</feature>
<dbReference type="EMBL" id="CM000640">
    <property type="protein sequence ID" value="EED94030.1"/>
    <property type="molecule type" value="Genomic_DNA"/>
</dbReference>
<keyword evidence="2" id="KW-0732">Signal</keyword>
<feature type="compositionally biased region" description="Polar residues" evidence="1">
    <location>
        <begin position="60"/>
        <end position="71"/>
    </location>
</feature>
<feature type="signal peptide" evidence="2">
    <location>
        <begin position="1"/>
        <end position="15"/>
    </location>
</feature>
<dbReference type="PANTHER" id="PTHR35757:SF1">
    <property type="entry name" value="THERMOSOME SUBUNIT GAMMA"/>
    <property type="match status" value="1"/>
</dbReference>
<reference evidence="3 4" key="1">
    <citation type="journal article" date="2004" name="Science">
        <title>The genome of the diatom Thalassiosira pseudonana: ecology, evolution, and metabolism.</title>
        <authorList>
            <person name="Armbrust E.V."/>
            <person name="Berges J.A."/>
            <person name="Bowler C."/>
            <person name="Green B.R."/>
            <person name="Martinez D."/>
            <person name="Putnam N.H."/>
            <person name="Zhou S."/>
            <person name="Allen A.E."/>
            <person name="Apt K.E."/>
            <person name="Bechner M."/>
            <person name="Brzezinski M.A."/>
            <person name="Chaal B.K."/>
            <person name="Chiovitti A."/>
            <person name="Davis A.K."/>
            <person name="Demarest M.S."/>
            <person name="Detter J.C."/>
            <person name="Glavina T."/>
            <person name="Goodstein D."/>
            <person name="Hadi M.Z."/>
            <person name="Hellsten U."/>
            <person name="Hildebrand M."/>
            <person name="Jenkins B.D."/>
            <person name="Jurka J."/>
            <person name="Kapitonov V.V."/>
            <person name="Kroger N."/>
            <person name="Lau W.W."/>
            <person name="Lane T.W."/>
            <person name="Larimer F.W."/>
            <person name="Lippmeier J.C."/>
            <person name="Lucas S."/>
            <person name="Medina M."/>
            <person name="Montsant A."/>
            <person name="Obornik M."/>
            <person name="Parker M.S."/>
            <person name="Palenik B."/>
            <person name="Pazour G.J."/>
            <person name="Richardson P.M."/>
            <person name="Rynearson T.A."/>
            <person name="Saito M.A."/>
            <person name="Schwartz D.C."/>
            <person name="Thamatrakoln K."/>
            <person name="Valentin K."/>
            <person name="Vardi A."/>
            <person name="Wilkerson F.P."/>
            <person name="Rokhsar D.S."/>
        </authorList>
    </citation>
    <scope>NUCLEOTIDE SEQUENCE [LARGE SCALE GENOMIC DNA]</scope>
    <source>
        <strain evidence="3 4">CCMP1335</strain>
    </source>
</reference>
<feature type="compositionally biased region" description="Low complexity" evidence="1">
    <location>
        <begin position="33"/>
        <end position="59"/>
    </location>
</feature>
<dbReference type="GeneID" id="7443813"/>
<evidence type="ECO:0000256" key="1">
    <source>
        <dbReference type="SAM" id="MobiDB-lite"/>
    </source>
</evidence>
<proteinExistence type="predicted"/>
<dbReference type="Proteomes" id="UP000001449">
    <property type="component" value="Chromosome 3"/>
</dbReference>
<dbReference type="InParanoid" id="B8BWH1"/>
<evidence type="ECO:0000313" key="4">
    <source>
        <dbReference type="Proteomes" id="UP000001449"/>
    </source>
</evidence>
<dbReference type="STRING" id="35128.B8BWH1"/>
<gene>
    <name evidence="3" type="ORF">THAPSDRAFT_22017</name>
</gene>
<dbReference type="AlphaFoldDB" id="B8BWH1"/>
<keyword evidence="4" id="KW-1185">Reference proteome</keyword>
<dbReference type="HOGENOM" id="CLU_477790_0_0_1"/>
<organism evidence="3 4">
    <name type="scientific">Thalassiosira pseudonana</name>
    <name type="common">Marine diatom</name>
    <name type="synonym">Cyclotella nana</name>
    <dbReference type="NCBI Taxonomy" id="35128"/>
    <lineage>
        <taxon>Eukaryota</taxon>
        <taxon>Sar</taxon>
        <taxon>Stramenopiles</taxon>
        <taxon>Ochrophyta</taxon>
        <taxon>Bacillariophyta</taxon>
        <taxon>Coscinodiscophyceae</taxon>
        <taxon>Thalassiosirophycidae</taxon>
        <taxon>Thalassiosirales</taxon>
        <taxon>Thalassiosiraceae</taxon>
        <taxon>Thalassiosira</taxon>
    </lineage>
</organism>
<sequence>MKLNLLFLLIGGTSAYVSPPTCTGRLSSQHCRTSTSSLTSTTSNNSNSEASTSSASNATPRSRINKSASSSLYNDQTPYIRIQKRGRNYDVQTAVTSFQKSTNNDIVNGENGGTKSTVDLHAQIHFGDASYYDYFNDDTTFGSKYDRVLYELVVEDQMLSPVSPSSRLQQLRPMTGNSSSTSQNMNPIVPTQSDRNTASQYGLQCQVDGIRYCKDGWVHADLTREEFVRLLSEHEQRQHQRPNSSKQPLWALASTSATYPGSELVTSLLRPLNANNPSASAALTRRLFTHLFLPGDALSGWIRAILWFGVPSPELSIMLVDWSSLSYVNRGSRRRRGFSKDNVDSNIGPISPIAAPVFLSLLTGNWGTARRLVFGQVLVAGQSNNDDTSKNGVLIDKRNERAIVTMREIEEENGNATKQNLALLYGAGHCRDLHRRMIEEGFVPVRTEWRTAFRAAAPAWDGYFKAQESQGPISQLTEIGEGIIKSMSKSTLESVAVGLVILPLYLLIGGLDWVSTIADIGNALEGGLYIDGVAGVVLYLVRHVALYVAISKFVVDWGGNEGVFDEDDVMM</sequence>
<dbReference type="RefSeq" id="XP_002288594.1">
    <property type="nucleotide sequence ID" value="XM_002288558.1"/>
</dbReference>
<dbReference type="OMA" id="SIAYMFR"/>
<accession>B8BWH1</accession>
<feature type="compositionally biased region" description="Polar residues" evidence="1">
    <location>
        <begin position="175"/>
        <end position="185"/>
    </location>
</feature>
<dbReference type="PaxDb" id="35128-Thaps22017"/>
<name>B8BWH1_THAPS</name>